<dbReference type="InterPro" id="IPR050158">
    <property type="entry name" value="Ubiquitin_ubiquitin-like"/>
</dbReference>
<accession>A0AAP0EQZ8</accession>
<comment type="caution">
    <text evidence="5">The sequence shown here is derived from an EMBL/GenBank/DDBJ whole genome shotgun (WGS) entry which is preliminary data.</text>
</comment>
<evidence type="ECO:0000259" key="4">
    <source>
        <dbReference type="PROSITE" id="PS50053"/>
    </source>
</evidence>
<dbReference type="PRINTS" id="PR00348">
    <property type="entry name" value="UBIQUITIN"/>
</dbReference>
<keyword evidence="6" id="KW-1185">Reference proteome</keyword>
<proteinExistence type="predicted"/>
<dbReference type="GO" id="GO:0003729">
    <property type="term" value="F:mRNA binding"/>
    <property type="evidence" value="ECO:0007669"/>
    <property type="project" value="UniProtKB-ARBA"/>
</dbReference>
<name>A0AAP0EQZ8_9MAGN</name>
<feature type="domain" description="Ubiquitin-like" evidence="4">
    <location>
        <begin position="8"/>
        <end position="59"/>
    </location>
</feature>
<keyword evidence="2" id="KW-0175">Coiled coil</keyword>
<dbReference type="Pfam" id="PF00240">
    <property type="entry name" value="ubiquitin"/>
    <property type="match status" value="1"/>
</dbReference>
<dbReference type="SUPFAM" id="SSF54236">
    <property type="entry name" value="Ubiquitin-like"/>
    <property type="match status" value="1"/>
</dbReference>
<evidence type="ECO:0000256" key="2">
    <source>
        <dbReference type="SAM" id="Coils"/>
    </source>
</evidence>
<dbReference type="InterPro" id="IPR019956">
    <property type="entry name" value="Ubiquitin_dom"/>
</dbReference>
<evidence type="ECO:0000256" key="3">
    <source>
        <dbReference type="SAM" id="MobiDB-lite"/>
    </source>
</evidence>
<organism evidence="5 6">
    <name type="scientific">Stephania yunnanensis</name>
    <dbReference type="NCBI Taxonomy" id="152371"/>
    <lineage>
        <taxon>Eukaryota</taxon>
        <taxon>Viridiplantae</taxon>
        <taxon>Streptophyta</taxon>
        <taxon>Embryophyta</taxon>
        <taxon>Tracheophyta</taxon>
        <taxon>Spermatophyta</taxon>
        <taxon>Magnoliopsida</taxon>
        <taxon>Ranunculales</taxon>
        <taxon>Menispermaceae</taxon>
        <taxon>Menispermoideae</taxon>
        <taxon>Cissampelideae</taxon>
        <taxon>Stephania</taxon>
    </lineage>
</organism>
<evidence type="ECO:0000313" key="5">
    <source>
        <dbReference type="EMBL" id="KAK9097796.1"/>
    </source>
</evidence>
<protein>
    <recommendedName>
        <fullName evidence="4">Ubiquitin-like domain-containing protein</fullName>
    </recommendedName>
</protein>
<dbReference type="PROSITE" id="PS50053">
    <property type="entry name" value="UBIQUITIN_2"/>
    <property type="match status" value="1"/>
</dbReference>
<dbReference type="Proteomes" id="UP001420932">
    <property type="component" value="Unassembled WGS sequence"/>
</dbReference>
<dbReference type="Gene3D" id="3.10.20.90">
    <property type="entry name" value="Phosphatidylinositol 3-kinase Catalytic Subunit, Chain A, domain 1"/>
    <property type="match status" value="1"/>
</dbReference>
<gene>
    <name evidence="5" type="ORF">Syun_024841</name>
</gene>
<dbReference type="AlphaFoldDB" id="A0AAP0EQZ8"/>
<evidence type="ECO:0000256" key="1">
    <source>
        <dbReference type="ARBA" id="ARBA00022499"/>
    </source>
</evidence>
<feature type="coiled-coil region" evidence="2">
    <location>
        <begin position="245"/>
        <end position="286"/>
    </location>
</feature>
<keyword evidence="1" id="KW-1017">Isopeptide bond</keyword>
<feature type="region of interest" description="Disordered" evidence="3">
    <location>
        <begin position="112"/>
        <end position="185"/>
    </location>
</feature>
<dbReference type="InterPro" id="IPR029071">
    <property type="entry name" value="Ubiquitin-like_domsf"/>
</dbReference>
<evidence type="ECO:0000313" key="6">
    <source>
        <dbReference type="Proteomes" id="UP001420932"/>
    </source>
</evidence>
<feature type="compositionally biased region" description="Basic and acidic residues" evidence="3">
    <location>
        <begin position="117"/>
        <end position="128"/>
    </location>
</feature>
<dbReference type="EMBL" id="JBBNAF010000011">
    <property type="protein sequence ID" value="KAK9097796.1"/>
    <property type="molecule type" value="Genomic_DNA"/>
</dbReference>
<sequence>MKSSGARLQITIKHLKGYEICVEIEPLDTVDDLKRKIFIKEGISPDDQRLVFKGLEVHEGVVYDRVNAILARLNGSTPMSWALPDTETIHVTIYVVLRLRGGGNGIYHEVQFNRSSSSEHDSDRENPKDGTSSRQLALVQDPPQTPFSRDRLRRFGFGSKTTAHPALIGSSRTTNKGSESEENTRSNFGEVKYCVQGRESQVLFGISDLAREKIQQKETKSLHCEGIDQIIQGLYSLDLFRSRAVADGEKRTEELMDQIQELNKKITEMEGELAHQKEVAKDAEDRSFNRGYESACRDIEECIANEHPEWDLSFIQS</sequence>
<dbReference type="SMART" id="SM00213">
    <property type="entry name" value="UBQ"/>
    <property type="match status" value="1"/>
</dbReference>
<dbReference type="InterPro" id="IPR000626">
    <property type="entry name" value="Ubiquitin-like_dom"/>
</dbReference>
<reference evidence="5 6" key="1">
    <citation type="submission" date="2024-01" db="EMBL/GenBank/DDBJ databases">
        <title>Genome assemblies of Stephania.</title>
        <authorList>
            <person name="Yang L."/>
        </authorList>
    </citation>
    <scope>NUCLEOTIDE SEQUENCE [LARGE SCALE GENOMIC DNA]</scope>
    <source>
        <strain evidence="5">YNDBR</strain>
        <tissue evidence="5">Leaf</tissue>
    </source>
</reference>
<dbReference type="PANTHER" id="PTHR10666">
    <property type="entry name" value="UBIQUITIN"/>
    <property type="match status" value="1"/>
</dbReference>